<organism evidence="1 2">
    <name type="scientific">Eleutherodactylus coqui</name>
    <name type="common">Puerto Rican coqui</name>
    <dbReference type="NCBI Taxonomy" id="57060"/>
    <lineage>
        <taxon>Eukaryota</taxon>
        <taxon>Metazoa</taxon>
        <taxon>Chordata</taxon>
        <taxon>Craniata</taxon>
        <taxon>Vertebrata</taxon>
        <taxon>Euteleostomi</taxon>
        <taxon>Amphibia</taxon>
        <taxon>Batrachia</taxon>
        <taxon>Anura</taxon>
        <taxon>Neobatrachia</taxon>
        <taxon>Hyloidea</taxon>
        <taxon>Eleutherodactylidae</taxon>
        <taxon>Eleutherodactylinae</taxon>
        <taxon>Eleutherodactylus</taxon>
        <taxon>Eleutherodactylus</taxon>
    </lineage>
</organism>
<gene>
    <name evidence="1" type="ORF">GDO78_006786</name>
</gene>
<dbReference type="Proteomes" id="UP000770717">
    <property type="component" value="Unassembled WGS sequence"/>
</dbReference>
<sequence>MCSQQASISISHNQPCLLVDHRPLMIGPGKRPPRHQKFLIQPYIVLQFIRVWFIVMKVKFSSSFYRTDMSIFTHLVYYLSCTHFRLNVKPLLAPQEPVKAQV</sequence>
<proteinExistence type="predicted"/>
<accession>A0A8J6FFG4</accession>
<evidence type="ECO:0000313" key="1">
    <source>
        <dbReference type="EMBL" id="KAG9486596.1"/>
    </source>
</evidence>
<reference evidence="1" key="1">
    <citation type="thesis" date="2020" institute="ProQuest LLC" country="789 East Eisenhower Parkway, Ann Arbor, MI, USA">
        <title>Comparative Genomics and Chromosome Evolution.</title>
        <authorList>
            <person name="Mudd A.B."/>
        </authorList>
    </citation>
    <scope>NUCLEOTIDE SEQUENCE</scope>
    <source>
        <strain evidence="1">HN-11 Male</strain>
        <tissue evidence="1">Kidney and liver</tissue>
    </source>
</reference>
<keyword evidence="2" id="KW-1185">Reference proteome</keyword>
<comment type="caution">
    <text evidence="1">The sequence shown here is derived from an EMBL/GenBank/DDBJ whole genome shotgun (WGS) entry which is preliminary data.</text>
</comment>
<dbReference type="AlphaFoldDB" id="A0A8J6FFG4"/>
<protein>
    <submittedName>
        <fullName evidence="1">Uncharacterized protein</fullName>
    </submittedName>
</protein>
<evidence type="ECO:0000313" key="2">
    <source>
        <dbReference type="Proteomes" id="UP000770717"/>
    </source>
</evidence>
<name>A0A8J6FFG4_ELECQ</name>
<dbReference type="EMBL" id="WNTK01000003">
    <property type="protein sequence ID" value="KAG9486596.1"/>
    <property type="molecule type" value="Genomic_DNA"/>
</dbReference>